<gene>
    <name evidence="2" type="ORF">METZ01_LOCUS168684</name>
</gene>
<dbReference type="InterPro" id="IPR001045">
    <property type="entry name" value="Spermi_synthase"/>
</dbReference>
<feature type="transmembrane region" description="Helical" evidence="1">
    <location>
        <begin position="159"/>
        <end position="180"/>
    </location>
</feature>
<feature type="transmembrane region" description="Helical" evidence="1">
    <location>
        <begin position="328"/>
        <end position="346"/>
    </location>
</feature>
<feature type="transmembrane region" description="Helical" evidence="1">
    <location>
        <begin position="34"/>
        <end position="57"/>
    </location>
</feature>
<dbReference type="SUPFAM" id="SSF103473">
    <property type="entry name" value="MFS general substrate transporter"/>
    <property type="match status" value="1"/>
</dbReference>
<sequence>MQIFLNVKSLLFFLFFVSGFCGLLYQIIWTRIAFVSFGVISPIVSVVISVFMLGLSLGSWAGGKWIPYLKKKTSFSAIIFYGFAEIIIGLGAFAVPNLFTIGETLLLPLGEINSSQYLFLSALILGLSIFPFCFAMGATYPFMMAFVQESKWEERTSFSYLYLANGIGATFGTIITAVFLVEKLGFSNTLTFGAFGNFSLALICLIKGFYDRPSPEVEQPILPSKISIMENWLLNKKSRTYLVLFITGLTSLAMEVTWIRGFTPVVKTTIYAFAAILATYLFATLLGSQWYRRNLNKQKTIPTLKLVGICFLFAFFPIFVSTPDIHPTVPMLLGSILPFCIALGYLTPKLIDQVSQGNPKEAGRAYAINILGGILGPLFASYFLIPGFGVKLTLVLLAMPYGILFLYSVNSNEVSKPFKWAIGIAGTFATIVSFFFITTLEFPTGMGKGSLVLRDSTATVVALGKGMRKRLFVNGIGITKLTPITKMMAHLPLSIRKKKPKSALIIALGMGTTLRSAASWGIDVKCVELVPSVVKALPYFFEDASSILSQPNVEVIIDDGRRFLNRTQNKYDVIIIDPPPPIEAASSLVQPRTHSNQDLKIFYIS</sequence>
<keyword evidence="1" id="KW-0472">Membrane</keyword>
<dbReference type="Gene3D" id="3.40.50.150">
    <property type="entry name" value="Vaccinia Virus protein VP39"/>
    <property type="match status" value="1"/>
</dbReference>
<keyword evidence="1" id="KW-1133">Transmembrane helix</keyword>
<evidence type="ECO:0008006" key="3">
    <source>
        <dbReference type="Google" id="ProtNLM"/>
    </source>
</evidence>
<dbReference type="GO" id="GO:0005829">
    <property type="term" value="C:cytosol"/>
    <property type="evidence" value="ECO:0007669"/>
    <property type="project" value="TreeGrafter"/>
</dbReference>
<feature type="transmembrane region" description="Helical" evidence="1">
    <location>
        <begin position="119"/>
        <end position="147"/>
    </location>
</feature>
<accession>A0A382BPR2</accession>
<organism evidence="2">
    <name type="scientific">marine metagenome</name>
    <dbReference type="NCBI Taxonomy" id="408172"/>
    <lineage>
        <taxon>unclassified sequences</taxon>
        <taxon>metagenomes</taxon>
        <taxon>ecological metagenomes</taxon>
    </lineage>
</organism>
<feature type="transmembrane region" description="Helical" evidence="1">
    <location>
        <begin position="366"/>
        <end position="385"/>
    </location>
</feature>
<dbReference type="InterPro" id="IPR036259">
    <property type="entry name" value="MFS_trans_sf"/>
</dbReference>
<feature type="transmembrane region" description="Helical" evidence="1">
    <location>
        <begin position="78"/>
        <end position="99"/>
    </location>
</feature>
<dbReference type="GO" id="GO:0004766">
    <property type="term" value="F:spermidine synthase activity"/>
    <property type="evidence" value="ECO:0007669"/>
    <property type="project" value="TreeGrafter"/>
</dbReference>
<dbReference type="SUPFAM" id="SSF53335">
    <property type="entry name" value="S-adenosyl-L-methionine-dependent methyltransferases"/>
    <property type="match status" value="1"/>
</dbReference>
<dbReference type="Pfam" id="PF01564">
    <property type="entry name" value="Spermine_synth"/>
    <property type="match status" value="1"/>
</dbReference>
<proteinExistence type="predicted"/>
<feature type="transmembrane region" description="Helical" evidence="1">
    <location>
        <begin position="9"/>
        <end position="28"/>
    </location>
</feature>
<feature type="transmembrane region" description="Helical" evidence="1">
    <location>
        <begin position="303"/>
        <end position="322"/>
    </location>
</feature>
<feature type="transmembrane region" description="Helical" evidence="1">
    <location>
        <begin position="192"/>
        <end position="210"/>
    </location>
</feature>
<dbReference type="AlphaFoldDB" id="A0A382BPR2"/>
<evidence type="ECO:0000313" key="2">
    <source>
        <dbReference type="EMBL" id="SVB15830.1"/>
    </source>
</evidence>
<evidence type="ECO:0000256" key="1">
    <source>
        <dbReference type="SAM" id="Phobius"/>
    </source>
</evidence>
<dbReference type="PANTHER" id="PTHR11558">
    <property type="entry name" value="SPERMIDINE/SPERMINE SYNTHASE"/>
    <property type="match status" value="1"/>
</dbReference>
<dbReference type="InterPro" id="IPR029063">
    <property type="entry name" value="SAM-dependent_MTases_sf"/>
</dbReference>
<feature type="transmembrane region" description="Helical" evidence="1">
    <location>
        <begin position="391"/>
        <end position="409"/>
    </location>
</feature>
<protein>
    <recommendedName>
        <fullName evidence="3">PABS domain-containing protein</fullName>
    </recommendedName>
</protein>
<feature type="transmembrane region" description="Helical" evidence="1">
    <location>
        <begin position="271"/>
        <end position="291"/>
    </location>
</feature>
<name>A0A382BPR2_9ZZZZ</name>
<dbReference type="PANTHER" id="PTHR11558:SF11">
    <property type="entry name" value="SPERMIDINE SYNTHASE"/>
    <property type="match status" value="1"/>
</dbReference>
<feature type="transmembrane region" description="Helical" evidence="1">
    <location>
        <begin position="241"/>
        <end position="259"/>
    </location>
</feature>
<feature type="transmembrane region" description="Helical" evidence="1">
    <location>
        <begin position="421"/>
        <end position="440"/>
    </location>
</feature>
<dbReference type="GO" id="GO:0008295">
    <property type="term" value="P:spermidine biosynthetic process"/>
    <property type="evidence" value="ECO:0007669"/>
    <property type="project" value="TreeGrafter"/>
</dbReference>
<dbReference type="EMBL" id="UINC01030819">
    <property type="protein sequence ID" value="SVB15830.1"/>
    <property type="molecule type" value="Genomic_DNA"/>
</dbReference>
<reference evidence="2" key="1">
    <citation type="submission" date="2018-05" db="EMBL/GenBank/DDBJ databases">
        <authorList>
            <person name="Lanie J.A."/>
            <person name="Ng W.-L."/>
            <person name="Kazmierczak K.M."/>
            <person name="Andrzejewski T.M."/>
            <person name="Davidsen T.M."/>
            <person name="Wayne K.J."/>
            <person name="Tettelin H."/>
            <person name="Glass J.I."/>
            <person name="Rusch D."/>
            <person name="Podicherti R."/>
            <person name="Tsui H.-C.T."/>
            <person name="Winkler M.E."/>
        </authorList>
    </citation>
    <scope>NUCLEOTIDE SEQUENCE</scope>
</reference>
<keyword evidence="1" id="KW-0812">Transmembrane</keyword>